<gene>
    <name evidence="1" type="ORF">BP422_11535</name>
</gene>
<protein>
    <recommendedName>
        <fullName evidence="3">Xylose isomerase-like TIM barrel domain-containing protein</fullName>
    </recommendedName>
</protein>
<dbReference type="Gene3D" id="3.20.20.150">
    <property type="entry name" value="Divalent-metal-dependent TIM barrel enzymes"/>
    <property type="match status" value="1"/>
</dbReference>
<dbReference type="SUPFAM" id="SSF51658">
    <property type="entry name" value="Xylose isomerase-like"/>
    <property type="match status" value="1"/>
</dbReference>
<dbReference type="InterPro" id="IPR036237">
    <property type="entry name" value="Xyl_isomerase-like_sf"/>
</dbReference>
<dbReference type="RefSeq" id="WP_088907908.1">
    <property type="nucleotide sequence ID" value="NZ_CP018145.1"/>
</dbReference>
<dbReference type="AlphaFoldDB" id="A0A220MGG1"/>
<dbReference type="Proteomes" id="UP000197781">
    <property type="component" value="Chromosome"/>
</dbReference>
<dbReference type="KEGG" id="bfm:BP422_11535"/>
<accession>A0A220MGG1</accession>
<proteinExistence type="predicted"/>
<evidence type="ECO:0008006" key="3">
    <source>
        <dbReference type="Google" id="ProtNLM"/>
    </source>
</evidence>
<organism evidence="1 2">
    <name type="scientific">Brevibacillus formosus</name>
    <dbReference type="NCBI Taxonomy" id="54913"/>
    <lineage>
        <taxon>Bacteria</taxon>
        <taxon>Bacillati</taxon>
        <taxon>Bacillota</taxon>
        <taxon>Bacilli</taxon>
        <taxon>Bacillales</taxon>
        <taxon>Paenibacillaceae</taxon>
        <taxon>Brevibacillus</taxon>
    </lineage>
</organism>
<name>A0A220MGG1_9BACL</name>
<evidence type="ECO:0000313" key="1">
    <source>
        <dbReference type="EMBL" id="ASJ54121.1"/>
    </source>
</evidence>
<evidence type="ECO:0000313" key="2">
    <source>
        <dbReference type="Proteomes" id="UP000197781"/>
    </source>
</evidence>
<dbReference type="EMBL" id="CP018145">
    <property type="protein sequence ID" value="ASJ54121.1"/>
    <property type="molecule type" value="Genomic_DNA"/>
</dbReference>
<sequence length="309" mass="36771">MKNFMIGQYGGFDQAKYARDFKEGFYGIEACLFDSEEDIQILQRESQAKGFAVGVHFPLRAGQFELRDALFMDAHDQTRAEAFERIERELAFMAFIQPTYVLFHYPKPVILDDRVDWNVWRFHDSRDYVWEHVYTEAEFQSRSEQVFAWLAEKGKEFHFTPVLEFDALNRYVYETEFLECLLQKYPTIKLCLDTGRLFLQEKIDPFFDARHVIQTYTKYAWSIHLKSMKVTADKVDFVHFPVLPECKPEEGWAPIEDYLTIIRKENPHVKIIFEHRSDLVTDEQLEHCYRWVEQILSEPHESTSSNNSI</sequence>
<reference evidence="1 2" key="1">
    <citation type="submission" date="2016-11" db="EMBL/GenBank/DDBJ databases">
        <authorList>
            <person name="Jaros S."/>
            <person name="Januszkiewicz K."/>
            <person name="Wedrychowicz H."/>
        </authorList>
    </citation>
    <scope>NUCLEOTIDE SEQUENCE [LARGE SCALE GENOMIC DNA]</scope>
    <source>
        <strain evidence="1 2">NF2</strain>
    </source>
</reference>